<feature type="transmembrane region" description="Helical" evidence="1">
    <location>
        <begin position="599"/>
        <end position="618"/>
    </location>
</feature>
<feature type="transmembrane region" description="Helical" evidence="1">
    <location>
        <begin position="1065"/>
        <end position="1085"/>
    </location>
</feature>
<sequence length="1289" mass="129738">MDTDATLWPPSAEALADTTLCPACFSELAGVTCRNCALRLDTPSAARLLEHVARLLADDRERHELITEIRLENRQAEARRIAAARAVAVAAPAAALAPFPASFPAAAPLVAAPAPAPTPAPAAPARRRSTVQILLLATGIVLVSVTAVFFALIAFLITSASVRAVLLLGVVAGVGATAHALRRRLPGTAEGIAALAVTLLALDGLLIRAQRLFGSDHLSGWLFTGVFAAAMVAALLLVGRHSSLRAYRVAAVVLLPLAAFGIGAGAVAGPSAASGSATSVFVGAALTAAVCLLVRFAPRPFQAALPAPSDIGAHSFENVWTRAVTGVALLLSVVAALSAFPGLVVGGALALVVAAALWAWLALADDGSDSRIASIGVGLTLAAAVLDVGWRLPHPLDTITLAPGGVAAVGLLLAAASRTDRARVARAARTAAATTLGAAGVLAVPLLCIAGATILRRAAVWLTAPAFARGATTPWPRPGLGGLEDRLAPWAPEALAGAALLVILGLRMLGHRPYRAPRSARRMPPLLLGVAIALAVLDAAILLPAPLPESIALAVVVVLGLAAARARSRIPAPLRVVAAAGALTAAVLLVTSARTTHALWLPSLGASTAAILALRSSLRLLPMTRVVRDAARSVLSLSALVVVLVASVRLSTWVTGATVGRDASLGLILTGIVGLVVLAIAPVALPQAALRSVSRAEALLLAVTALLATLGGVASLAVLPLFGGGDEVVLAPWALPALFAALGALGMLWLALPVAGRRLERGLAALLTPVALLVSASASAGKLDLRGDLAAAAAVVLLAAAGAAWLSRAPRLRIVWDTATGLGGCAVLVVVSTASASPWPGLLLLAVSALLTAAEPRAPHPAGSPRRLLAWLALPLATAALWTSLADRSTALVEAYTLPLAGTLLLVVAAGALRDRRPAQAARPETIDHDALGERGSDPRTALFSAALAVAILPSTVAGGSGDALRPALLLVAGCLAAALVARAPVVSGGVALRLPLLVAVLAAIGGTGVVRALGDGGLLSGLAGGDAVRLDALGPADAWIAGSAALLLAAAVLWRGLEVRAVSLPLVAALTAVAVVTVPTLFLVSAAPDAVARPIAASAVLLAGSVAAATRYPGQDTRILRHSALGASALLVLVALLFGAAGHVAFEALTVPVAAALVATGALDLRQDDGRRSWPTLGPGLLLGLVPSLLADYVDVQVIRVVVLGVVAIGVLLAGVRLHLQAPAVLGGVVVILHALAQLWPGLQTLSTTVPWWLWAGVGGVLLIVVAATYERRIQQARAVTRTLASLR</sequence>
<feature type="transmembrane region" description="Helical" evidence="1">
    <location>
        <begin position="219"/>
        <end position="239"/>
    </location>
</feature>
<feature type="transmembrane region" description="Helical" evidence="1">
    <location>
        <begin position="891"/>
        <end position="913"/>
    </location>
</feature>
<feature type="transmembrane region" description="Helical" evidence="1">
    <location>
        <begin position="343"/>
        <end position="363"/>
    </location>
</feature>
<feature type="transmembrane region" description="Helical" evidence="1">
    <location>
        <begin position="1198"/>
        <end position="1217"/>
    </location>
</feature>
<feature type="transmembrane region" description="Helical" evidence="1">
    <location>
        <begin position="1224"/>
        <end position="1241"/>
    </location>
</feature>
<keyword evidence="1" id="KW-1133">Transmembrane helix</keyword>
<feature type="transmembrane region" description="Helical" evidence="1">
    <location>
        <begin position="398"/>
        <end position="416"/>
    </location>
</feature>
<protein>
    <recommendedName>
        <fullName evidence="4">Membrane protein DUF2157</fullName>
    </recommendedName>
</protein>
<feature type="transmembrane region" description="Helical" evidence="1">
    <location>
        <begin position="663"/>
        <end position="686"/>
    </location>
</feature>
<feature type="transmembrane region" description="Helical" evidence="1">
    <location>
        <begin position="574"/>
        <end position="593"/>
    </location>
</feature>
<feature type="transmembrane region" description="Helical" evidence="1">
    <location>
        <begin position="1091"/>
        <end position="1113"/>
    </location>
</feature>
<organism evidence="2 3">
    <name type="scientific">Frondihabitans peucedani</name>
    <dbReference type="NCBI Taxonomy" id="598626"/>
    <lineage>
        <taxon>Bacteria</taxon>
        <taxon>Bacillati</taxon>
        <taxon>Actinomycetota</taxon>
        <taxon>Actinomycetes</taxon>
        <taxon>Micrococcales</taxon>
        <taxon>Microbacteriaceae</taxon>
        <taxon>Frondihabitans</taxon>
    </lineage>
</organism>
<feature type="transmembrane region" description="Helical" evidence="1">
    <location>
        <begin position="1039"/>
        <end position="1058"/>
    </location>
</feature>
<feature type="transmembrane region" description="Helical" evidence="1">
    <location>
        <begin position="630"/>
        <end position="651"/>
    </location>
</feature>
<evidence type="ECO:0000313" key="2">
    <source>
        <dbReference type="EMBL" id="GAA4267447.1"/>
    </source>
</evidence>
<feature type="transmembrane region" description="Helical" evidence="1">
    <location>
        <begin position="163"/>
        <end position="181"/>
    </location>
</feature>
<feature type="transmembrane region" description="Helical" evidence="1">
    <location>
        <begin position="487"/>
        <end position="506"/>
    </location>
</feature>
<proteinExistence type="predicted"/>
<feature type="transmembrane region" description="Helical" evidence="1">
    <location>
        <begin position="188"/>
        <end position="207"/>
    </location>
</feature>
<dbReference type="RefSeq" id="WP_344797743.1">
    <property type="nucleotide sequence ID" value="NZ_BAABAU010000004.1"/>
</dbReference>
<feature type="transmembrane region" description="Helical" evidence="1">
    <location>
        <begin position="526"/>
        <end position="545"/>
    </location>
</feature>
<dbReference type="Proteomes" id="UP001501594">
    <property type="component" value="Unassembled WGS sequence"/>
</dbReference>
<feature type="transmembrane region" description="Helical" evidence="1">
    <location>
        <begin position="698"/>
        <end position="722"/>
    </location>
</feature>
<evidence type="ECO:0000256" key="1">
    <source>
        <dbReference type="SAM" id="Phobius"/>
    </source>
</evidence>
<feature type="transmembrane region" description="Helical" evidence="1">
    <location>
        <begin position="372"/>
        <end position="392"/>
    </location>
</feature>
<evidence type="ECO:0008006" key="4">
    <source>
        <dbReference type="Google" id="ProtNLM"/>
    </source>
</evidence>
<keyword evidence="1" id="KW-0472">Membrane</keyword>
<evidence type="ECO:0000313" key="3">
    <source>
        <dbReference type="Proteomes" id="UP001501594"/>
    </source>
</evidence>
<name>A0ABP8E5D4_9MICO</name>
<feature type="transmembrane region" description="Helical" evidence="1">
    <location>
        <begin position="1253"/>
        <end position="1271"/>
    </location>
</feature>
<feature type="transmembrane region" description="Helical" evidence="1">
    <location>
        <begin position="814"/>
        <end position="833"/>
    </location>
</feature>
<keyword evidence="1" id="KW-0812">Transmembrane</keyword>
<reference evidence="3" key="1">
    <citation type="journal article" date="2019" name="Int. J. Syst. Evol. Microbiol.">
        <title>The Global Catalogue of Microorganisms (GCM) 10K type strain sequencing project: providing services to taxonomists for standard genome sequencing and annotation.</title>
        <authorList>
            <consortium name="The Broad Institute Genomics Platform"/>
            <consortium name="The Broad Institute Genome Sequencing Center for Infectious Disease"/>
            <person name="Wu L."/>
            <person name="Ma J."/>
        </authorList>
    </citation>
    <scope>NUCLEOTIDE SEQUENCE [LARGE SCALE GENOMIC DNA]</scope>
    <source>
        <strain evidence="3">JCM 17442</strain>
    </source>
</reference>
<dbReference type="InterPro" id="IPR058062">
    <property type="entry name" value="SCO7613_C"/>
</dbReference>
<dbReference type="EMBL" id="BAABAU010000004">
    <property type="protein sequence ID" value="GAA4267447.1"/>
    <property type="molecule type" value="Genomic_DNA"/>
</dbReference>
<feature type="transmembrane region" description="Helical" evidence="1">
    <location>
        <begin position="280"/>
        <end position="298"/>
    </location>
</feature>
<accession>A0ABP8E5D4</accession>
<feature type="transmembrane region" description="Helical" evidence="1">
    <location>
        <begin position="763"/>
        <end position="783"/>
    </location>
</feature>
<feature type="transmembrane region" description="Helical" evidence="1">
    <location>
        <begin position="995"/>
        <end position="1015"/>
    </location>
</feature>
<feature type="transmembrane region" description="Helical" evidence="1">
    <location>
        <begin position="789"/>
        <end position="807"/>
    </location>
</feature>
<feature type="transmembrane region" description="Helical" evidence="1">
    <location>
        <begin position="133"/>
        <end position="157"/>
    </location>
</feature>
<feature type="transmembrane region" description="Helical" evidence="1">
    <location>
        <begin position="436"/>
        <end position="455"/>
    </location>
</feature>
<comment type="caution">
    <text evidence="2">The sequence shown here is derived from an EMBL/GenBank/DDBJ whole genome shotgun (WGS) entry which is preliminary data.</text>
</comment>
<feature type="transmembrane region" description="Helical" evidence="1">
    <location>
        <begin position="728"/>
        <end position="751"/>
    </location>
</feature>
<feature type="transmembrane region" description="Helical" evidence="1">
    <location>
        <begin position="1125"/>
        <end position="1143"/>
    </location>
</feature>
<feature type="transmembrane region" description="Helical" evidence="1">
    <location>
        <begin position="551"/>
        <end position="567"/>
    </location>
</feature>
<feature type="transmembrane region" description="Helical" evidence="1">
    <location>
        <begin position="246"/>
        <end position="268"/>
    </location>
</feature>
<gene>
    <name evidence="2" type="ORF">GCM10022256_30590</name>
</gene>
<dbReference type="NCBIfam" id="NF047321">
    <property type="entry name" value="SCO7613_CTERM"/>
    <property type="match status" value="1"/>
</dbReference>
<feature type="transmembrane region" description="Helical" evidence="1">
    <location>
        <begin position="941"/>
        <end position="958"/>
    </location>
</feature>
<keyword evidence="3" id="KW-1185">Reference proteome</keyword>
<feature type="transmembrane region" description="Helical" evidence="1">
    <location>
        <begin position="319"/>
        <end position="337"/>
    </location>
</feature>
<feature type="transmembrane region" description="Helical" evidence="1">
    <location>
        <begin position="964"/>
        <end position="983"/>
    </location>
</feature>